<protein>
    <submittedName>
        <fullName evidence="1">Uncharacterized protein</fullName>
    </submittedName>
</protein>
<dbReference type="EMBL" id="UINC01189298">
    <property type="protein sequence ID" value="SVE02929.1"/>
    <property type="molecule type" value="Genomic_DNA"/>
</dbReference>
<evidence type="ECO:0000313" key="1">
    <source>
        <dbReference type="EMBL" id="SVE02929.1"/>
    </source>
</evidence>
<name>A0A383A5S6_9ZZZZ</name>
<feature type="non-terminal residue" evidence="1">
    <location>
        <position position="22"/>
    </location>
</feature>
<accession>A0A383A5S6</accession>
<reference evidence="1" key="1">
    <citation type="submission" date="2018-05" db="EMBL/GenBank/DDBJ databases">
        <authorList>
            <person name="Lanie J.A."/>
            <person name="Ng W.-L."/>
            <person name="Kazmierczak K.M."/>
            <person name="Andrzejewski T.M."/>
            <person name="Davidsen T.M."/>
            <person name="Wayne K.J."/>
            <person name="Tettelin H."/>
            <person name="Glass J.I."/>
            <person name="Rusch D."/>
            <person name="Podicherti R."/>
            <person name="Tsui H.-C.T."/>
            <person name="Winkler M.E."/>
        </authorList>
    </citation>
    <scope>NUCLEOTIDE SEQUENCE</scope>
</reference>
<sequence length="22" mass="2553">MKNILYATEPIFLLTGIMSQRL</sequence>
<dbReference type="AlphaFoldDB" id="A0A383A5S6"/>
<proteinExistence type="predicted"/>
<organism evidence="1">
    <name type="scientific">marine metagenome</name>
    <dbReference type="NCBI Taxonomy" id="408172"/>
    <lineage>
        <taxon>unclassified sequences</taxon>
        <taxon>metagenomes</taxon>
        <taxon>ecological metagenomes</taxon>
    </lineage>
</organism>
<gene>
    <name evidence="1" type="ORF">METZ01_LOCUS455783</name>
</gene>